<dbReference type="GO" id="GO:0048487">
    <property type="term" value="F:beta-tubulin binding"/>
    <property type="evidence" value="ECO:0007669"/>
    <property type="project" value="InterPro"/>
</dbReference>
<organism evidence="3">
    <name type="scientific">Tanacetum cinerariifolium</name>
    <name type="common">Dalmatian daisy</name>
    <name type="synonym">Chrysanthemum cinerariifolium</name>
    <dbReference type="NCBI Taxonomy" id="118510"/>
    <lineage>
        <taxon>Eukaryota</taxon>
        <taxon>Viridiplantae</taxon>
        <taxon>Streptophyta</taxon>
        <taxon>Embryophyta</taxon>
        <taxon>Tracheophyta</taxon>
        <taxon>Spermatophyta</taxon>
        <taxon>Magnoliopsida</taxon>
        <taxon>eudicotyledons</taxon>
        <taxon>Gunneridae</taxon>
        <taxon>Pentapetalae</taxon>
        <taxon>asterids</taxon>
        <taxon>campanulids</taxon>
        <taxon>Asterales</taxon>
        <taxon>Asteraceae</taxon>
        <taxon>Asteroideae</taxon>
        <taxon>Anthemideae</taxon>
        <taxon>Anthemidinae</taxon>
        <taxon>Tanacetum</taxon>
    </lineage>
</organism>
<accession>A0A699TTC5</accession>
<feature type="coiled-coil region" evidence="1">
    <location>
        <begin position="22"/>
        <end position="67"/>
    </location>
</feature>
<protein>
    <submittedName>
        <fullName evidence="3">Uncharacterized protein</fullName>
    </submittedName>
</protein>
<feature type="region of interest" description="Disordered" evidence="2">
    <location>
        <begin position="1"/>
        <end position="21"/>
    </location>
</feature>
<comment type="caution">
    <text evidence="3">The sequence shown here is derived from an EMBL/GenBank/DDBJ whole genome shotgun (WGS) entry which is preliminary data.</text>
</comment>
<feature type="non-terminal residue" evidence="3">
    <location>
        <position position="109"/>
    </location>
</feature>
<evidence type="ECO:0000256" key="1">
    <source>
        <dbReference type="SAM" id="Coils"/>
    </source>
</evidence>
<dbReference type="GO" id="GO:0007021">
    <property type="term" value="P:tubulin complex assembly"/>
    <property type="evidence" value="ECO:0007669"/>
    <property type="project" value="InterPro"/>
</dbReference>
<feature type="compositionally biased region" description="Low complexity" evidence="2">
    <location>
        <begin position="1"/>
        <end position="16"/>
    </location>
</feature>
<dbReference type="AlphaFoldDB" id="A0A699TTC5"/>
<evidence type="ECO:0000256" key="2">
    <source>
        <dbReference type="SAM" id="MobiDB-lite"/>
    </source>
</evidence>
<gene>
    <name evidence="3" type="ORF">Tci_884820</name>
</gene>
<dbReference type="InterPro" id="IPR036126">
    <property type="entry name" value="TBCA_sf"/>
</dbReference>
<name>A0A699TTC5_TANCI</name>
<reference evidence="3" key="1">
    <citation type="journal article" date="2019" name="Sci. Rep.">
        <title>Draft genome of Tanacetum cinerariifolium, the natural source of mosquito coil.</title>
        <authorList>
            <person name="Yamashiro T."/>
            <person name="Shiraishi A."/>
            <person name="Satake H."/>
            <person name="Nakayama K."/>
        </authorList>
    </citation>
    <scope>NUCLEOTIDE SEQUENCE</scope>
</reference>
<keyword evidence="1" id="KW-0175">Coiled coil</keyword>
<sequence>MIKKSSSSENEPSCSKDCMKNTDSLNSKIKDLKKTLKEEKDVVDGKLARLRKSSKDLEDIIESQRSDKVKEEVRYNDVPPPAVDLYRSPKKDLSWTGLPEFADDTVTDY</sequence>
<dbReference type="SUPFAM" id="SSF46988">
    <property type="entry name" value="Tubulin chaperone cofactor A"/>
    <property type="match status" value="1"/>
</dbReference>
<dbReference type="EMBL" id="BKCJ011268487">
    <property type="protein sequence ID" value="GFD12851.1"/>
    <property type="molecule type" value="Genomic_DNA"/>
</dbReference>
<proteinExistence type="predicted"/>
<dbReference type="GO" id="GO:0007023">
    <property type="term" value="P:post-chaperonin tubulin folding pathway"/>
    <property type="evidence" value="ECO:0007669"/>
    <property type="project" value="InterPro"/>
</dbReference>
<evidence type="ECO:0000313" key="3">
    <source>
        <dbReference type="EMBL" id="GFD12851.1"/>
    </source>
</evidence>